<protein>
    <submittedName>
        <fullName evidence="4">TetR/AcrR family transcriptional regulator C-terminal domain-containing protein</fullName>
    </submittedName>
</protein>
<comment type="caution">
    <text evidence="4">The sequence shown here is derived from an EMBL/GenBank/DDBJ whole genome shotgun (WGS) entry which is preliminary data.</text>
</comment>
<feature type="domain" description="HTH tetR-type" evidence="3">
    <location>
        <begin position="5"/>
        <end position="65"/>
    </location>
</feature>
<dbReference type="PANTHER" id="PTHR43479">
    <property type="entry name" value="ACREF/ENVCD OPERON REPRESSOR-RELATED"/>
    <property type="match status" value="1"/>
</dbReference>
<reference evidence="4" key="1">
    <citation type="submission" date="2021-03" db="EMBL/GenBank/DDBJ databases">
        <title>Proteiniclasticum marinus sp. nov., isolated from tidal flat sediment.</title>
        <authorList>
            <person name="Namirimu T."/>
            <person name="Yang J.-A."/>
            <person name="Yang S.-H."/>
            <person name="Kim Y.-J."/>
            <person name="Kwon K.K."/>
        </authorList>
    </citation>
    <scope>NUCLEOTIDE SEQUENCE</scope>
    <source>
        <strain evidence="4">SCR006</strain>
    </source>
</reference>
<dbReference type="InterPro" id="IPR050624">
    <property type="entry name" value="HTH-type_Tx_Regulator"/>
</dbReference>
<dbReference type="PROSITE" id="PS50977">
    <property type="entry name" value="HTH_TETR_2"/>
    <property type="match status" value="1"/>
</dbReference>
<evidence type="ECO:0000259" key="3">
    <source>
        <dbReference type="PROSITE" id="PS50977"/>
    </source>
</evidence>
<organism evidence="4 5">
    <name type="scientific">Proteiniclasticum aestuarii</name>
    <dbReference type="NCBI Taxonomy" id="2817862"/>
    <lineage>
        <taxon>Bacteria</taxon>
        <taxon>Bacillati</taxon>
        <taxon>Bacillota</taxon>
        <taxon>Clostridia</taxon>
        <taxon>Eubacteriales</taxon>
        <taxon>Clostridiaceae</taxon>
        <taxon>Proteiniclasticum</taxon>
    </lineage>
</organism>
<dbReference type="EMBL" id="JAFNJU010000005">
    <property type="protein sequence ID" value="MBO1264842.1"/>
    <property type="molecule type" value="Genomic_DNA"/>
</dbReference>
<keyword evidence="1 2" id="KW-0238">DNA-binding</keyword>
<dbReference type="Pfam" id="PF00440">
    <property type="entry name" value="TetR_N"/>
    <property type="match status" value="1"/>
</dbReference>
<gene>
    <name evidence="4" type="ORF">J3A84_07355</name>
</gene>
<evidence type="ECO:0000256" key="2">
    <source>
        <dbReference type="PROSITE-ProRule" id="PRU00335"/>
    </source>
</evidence>
<evidence type="ECO:0000313" key="4">
    <source>
        <dbReference type="EMBL" id="MBO1264842.1"/>
    </source>
</evidence>
<sequence length="181" mass="21006">MIGRTTIKDILADSLIELMGTYPLEKITVQMIADNCHTTRQTFYYHFKDKFQLVNWIFRTSIDAVTSGSSSVDPWSEVLGKMLHSMKQNACFYENALAYEGQNSFQKYITEYTRIAYTNELRKRISKNEMTPSLVFSIEFNSYGATGMIQNWIKQKMSTDPFELAEIIADNMPESMKIYFC</sequence>
<dbReference type="RefSeq" id="WP_207599371.1">
    <property type="nucleotide sequence ID" value="NZ_JAFNJU010000005.1"/>
</dbReference>
<dbReference type="InterPro" id="IPR039532">
    <property type="entry name" value="TetR_C_Firmicutes"/>
</dbReference>
<dbReference type="AlphaFoldDB" id="A0A939H5X7"/>
<dbReference type="InterPro" id="IPR009057">
    <property type="entry name" value="Homeodomain-like_sf"/>
</dbReference>
<dbReference type="Proteomes" id="UP000664218">
    <property type="component" value="Unassembled WGS sequence"/>
</dbReference>
<feature type="DNA-binding region" description="H-T-H motif" evidence="2">
    <location>
        <begin position="28"/>
        <end position="47"/>
    </location>
</feature>
<dbReference type="SUPFAM" id="SSF46689">
    <property type="entry name" value="Homeodomain-like"/>
    <property type="match status" value="1"/>
</dbReference>
<dbReference type="Pfam" id="PF14278">
    <property type="entry name" value="TetR_C_8"/>
    <property type="match status" value="1"/>
</dbReference>
<accession>A0A939H5X7</accession>
<proteinExistence type="predicted"/>
<dbReference type="GO" id="GO:0003677">
    <property type="term" value="F:DNA binding"/>
    <property type="evidence" value="ECO:0007669"/>
    <property type="project" value="UniProtKB-UniRule"/>
</dbReference>
<keyword evidence="5" id="KW-1185">Reference proteome</keyword>
<evidence type="ECO:0000256" key="1">
    <source>
        <dbReference type="ARBA" id="ARBA00023125"/>
    </source>
</evidence>
<dbReference type="Gene3D" id="1.10.357.10">
    <property type="entry name" value="Tetracycline Repressor, domain 2"/>
    <property type="match status" value="1"/>
</dbReference>
<name>A0A939H5X7_9CLOT</name>
<dbReference type="PANTHER" id="PTHR43479:SF7">
    <property type="entry name" value="TETR-FAMILY TRANSCRIPTIONAL REGULATOR"/>
    <property type="match status" value="1"/>
</dbReference>
<evidence type="ECO:0000313" key="5">
    <source>
        <dbReference type="Proteomes" id="UP000664218"/>
    </source>
</evidence>
<dbReference type="InterPro" id="IPR001647">
    <property type="entry name" value="HTH_TetR"/>
</dbReference>